<dbReference type="EMBL" id="KN833054">
    <property type="protein sequence ID" value="KIM74884.1"/>
    <property type="molecule type" value="Genomic_DNA"/>
</dbReference>
<evidence type="ECO:0000256" key="1">
    <source>
        <dbReference type="SAM" id="MobiDB-lite"/>
    </source>
</evidence>
<feature type="region of interest" description="Disordered" evidence="1">
    <location>
        <begin position="76"/>
        <end position="116"/>
    </location>
</feature>
<reference evidence="3" key="2">
    <citation type="submission" date="2015-01" db="EMBL/GenBank/DDBJ databases">
        <title>Evolutionary Origins and Diversification of the Mycorrhizal Mutualists.</title>
        <authorList>
            <consortium name="DOE Joint Genome Institute"/>
            <consortium name="Mycorrhizal Genomics Consortium"/>
            <person name="Kohler A."/>
            <person name="Kuo A."/>
            <person name="Nagy L.G."/>
            <person name="Floudas D."/>
            <person name="Copeland A."/>
            <person name="Barry K.W."/>
            <person name="Cichocki N."/>
            <person name="Veneault-Fourrey C."/>
            <person name="LaButti K."/>
            <person name="Lindquist E.A."/>
            <person name="Lipzen A."/>
            <person name="Lundell T."/>
            <person name="Morin E."/>
            <person name="Murat C."/>
            <person name="Riley R."/>
            <person name="Ohm R."/>
            <person name="Sun H."/>
            <person name="Tunlid A."/>
            <person name="Henrissat B."/>
            <person name="Grigoriev I.V."/>
            <person name="Hibbett D.S."/>
            <person name="Martin F."/>
        </authorList>
    </citation>
    <scope>NUCLEOTIDE SEQUENCE [LARGE SCALE GENOMIC DNA]</scope>
    <source>
        <strain evidence="3">F 1598</strain>
    </source>
</reference>
<proteinExistence type="predicted"/>
<evidence type="ECO:0000313" key="3">
    <source>
        <dbReference type="Proteomes" id="UP000054166"/>
    </source>
</evidence>
<reference evidence="2 3" key="1">
    <citation type="submission" date="2014-04" db="EMBL/GenBank/DDBJ databases">
        <authorList>
            <consortium name="DOE Joint Genome Institute"/>
            <person name="Kuo A."/>
            <person name="Tarkka M."/>
            <person name="Buscot F."/>
            <person name="Kohler A."/>
            <person name="Nagy L.G."/>
            <person name="Floudas D."/>
            <person name="Copeland A."/>
            <person name="Barry K.W."/>
            <person name="Cichocki N."/>
            <person name="Veneault-Fourrey C."/>
            <person name="LaButti K."/>
            <person name="Lindquist E.A."/>
            <person name="Lipzen A."/>
            <person name="Lundell T."/>
            <person name="Morin E."/>
            <person name="Murat C."/>
            <person name="Sun H."/>
            <person name="Tunlid A."/>
            <person name="Henrissat B."/>
            <person name="Grigoriev I.V."/>
            <person name="Hibbett D.S."/>
            <person name="Martin F."/>
            <person name="Nordberg H.P."/>
            <person name="Cantor M.N."/>
            <person name="Hua S.X."/>
        </authorList>
    </citation>
    <scope>NUCLEOTIDE SEQUENCE [LARGE SCALE GENOMIC DNA]</scope>
    <source>
        <strain evidence="2 3">F 1598</strain>
    </source>
</reference>
<dbReference type="Proteomes" id="UP000054166">
    <property type="component" value="Unassembled WGS sequence"/>
</dbReference>
<gene>
    <name evidence="2" type="ORF">PILCRDRAFT_14057</name>
</gene>
<feature type="region of interest" description="Disordered" evidence="1">
    <location>
        <begin position="50"/>
        <end position="69"/>
    </location>
</feature>
<organism evidence="2 3">
    <name type="scientific">Piloderma croceum (strain F 1598)</name>
    <dbReference type="NCBI Taxonomy" id="765440"/>
    <lineage>
        <taxon>Eukaryota</taxon>
        <taxon>Fungi</taxon>
        <taxon>Dikarya</taxon>
        <taxon>Basidiomycota</taxon>
        <taxon>Agaricomycotina</taxon>
        <taxon>Agaricomycetes</taxon>
        <taxon>Agaricomycetidae</taxon>
        <taxon>Atheliales</taxon>
        <taxon>Atheliaceae</taxon>
        <taxon>Piloderma</taxon>
    </lineage>
</organism>
<dbReference type="HOGENOM" id="CLU_2097732_0_0_1"/>
<keyword evidence="3" id="KW-1185">Reference proteome</keyword>
<feature type="compositionally biased region" description="Gly residues" evidence="1">
    <location>
        <begin position="85"/>
        <end position="95"/>
    </location>
</feature>
<dbReference type="AlphaFoldDB" id="A0A0C3F4B3"/>
<name>A0A0C3F4B3_PILCF</name>
<sequence>MSTSPLETIAPSRIHAQTRSTRIQARSKAQGQGTPPTLPLISPTTTITTGRVPWATTAPGGGSGATRAPWAAAMPMGTVVDSSGPGSGSGSGLGSMGPPRLPGMGIGGRGRKDGCQ</sequence>
<feature type="region of interest" description="Disordered" evidence="1">
    <location>
        <begin position="1"/>
        <end position="45"/>
    </location>
</feature>
<protein>
    <submittedName>
        <fullName evidence="2">Uncharacterized protein</fullName>
    </submittedName>
</protein>
<accession>A0A0C3F4B3</accession>
<feature type="compositionally biased region" description="Polar residues" evidence="1">
    <location>
        <begin position="15"/>
        <end position="33"/>
    </location>
</feature>
<evidence type="ECO:0000313" key="2">
    <source>
        <dbReference type="EMBL" id="KIM74884.1"/>
    </source>
</evidence>
<dbReference type="InParanoid" id="A0A0C3F4B3"/>